<name>A0AAD8F776_BIOPF</name>
<keyword evidence="2" id="KW-1185">Reference proteome</keyword>
<dbReference type="AlphaFoldDB" id="A0AAD8F776"/>
<evidence type="ECO:0000313" key="1">
    <source>
        <dbReference type="EMBL" id="KAK0053193.1"/>
    </source>
</evidence>
<evidence type="ECO:0000313" key="2">
    <source>
        <dbReference type="Proteomes" id="UP001233172"/>
    </source>
</evidence>
<comment type="caution">
    <text evidence="1">The sequence shown here is derived from an EMBL/GenBank/DDBJ whole genome shotgun (WGS) entry which is preliminary data.</text>
</comment>
<dbReference type="Proteomes" id="UP001233172">
    <property type="component" value="Unassembled WGS sequence"/>
</dbReference>
<accession>A0AAD8F776</accession>
<protein>
    <submittedName>
        <fullName evidence="1">Uncharacterized protein</fullName>
    </submittedName>
</protein>
<organism evidence="1 2">
    <name type="scientific">Biomphalaria pfeifferi</name>
    <name type="common">Bloodfluke planorb</name>
    <name type="synonym">Freshwater snail</name>
    <dbReference type="NCBI Taxonomy" id="112525"/>
    <lineage>
        <taxon>Eukaryota</taxon>
        <taxon>Metazoa</taxon>
        <taxon>Spiralia</taxon>
        <taxon>Lophotrochozoa</taxon>
        <taxon>Mollusca</taxon>
        <taxon>Gastropoda</taxon>
        <taxon>Heterobranchia</taxon>
        <taxon>Euthyneura</taxon>
        <taxon>Panpulmonata</taxon>
        <taxon>Hygrophila</taxon>
        <taxon>Lymnaeoidea</taxon>
        <taxon>Planorbidae</taxon>
        <taxon>Biomphalaria</taxon>
    </lineage>
</organism>
<gene>
    <name evidence="1" type="ORF">Bpfe_017349</name>
</gene>
<dbReference type="EMBL" id="JASAOG010000088">
    <property type="protein sequence ID" value="KAK0053193.1"/>
    <property type="molecule type" value="Genomic_DNA"/>
</dbReference>
<sequence>HKLDVIGISISPGVEKKVELLTRLVLHLYSCSPASAARVLFICHPNVDLTFGQDSTKLATGSQRLDFLAHQTYSSNLSRLPLCLFAGKPREPTPRIVTGSTWLEMRKHGLIEPLWVPETFSSLMVSALLRGVCAGGKRWSGRCDARNFECHPTEEMKWLDRCSHYYECKMIKQRIFFP</sequence>
<reference evidence="1" key="1">
    <citation type="journal article" date="2023" name="PLoS Negl. Trop. Dis.">
        <title>A genome sequence for Biomphalaria pfeifferi, the major vector snail for the human-infecting parasite Schistosoma mansoni.</title>
        <authorList>
            <person name="Bu L."/>
            <person name="Lu L."/>
            <person name="Laidemitt M.R."/>
            <person name="Zhang S.M."/>
            <person name="Mutuku M."/>
            <person name="Mkoji G."/>
            <person name="Steinauer M."/>
            <person name="Loker E.S."/>
        </authorList>
    </citation>
    <scope>NUCLEOTIDE SEQUENCE</scope>
    <source>
        <strain evidence="1">KasaAsao</strain>
    </source>
</reference>
<reference evidence="1" key="2">
    <citation type="submission" date="2023-04" db="EMBL/GenBank/DDBJ databases">
        <authorList>
            <person name="Bu L."/>
            <person name="Lu L."/>
            <person name="Laidemitt M.R."/>
            <person name="Zhang S.M."/>
            <person name="Mutuku M."/>
            <person name="Mkoji G."/>
            <person name="Steinauer M."/>
            <person name="Loker E.S."/>
        </authorList>
    </citation>
    <scope>NUCLEOTIDE SEQUENCE</scope>
    <source>
        <strain evidence="1">KasaAsao</strain>
        <tissue evidence="1">Whole Snail</tissue>
    </source>
</reference>
<feature type="non-terminal residue" evidence="1">
    <location>
        <position position="1"/>
    </location>
</feature>
<proteinExistence type="predicted"/>